<dbReference type="CDD" id="cd04056">
    <property type="entry name" value="Peptidases_S53"/>
    <property type="match status" value="1"/>
</dbReference>
<keyword evidence="7" id="KW-0865">Zymogen</keyword>
<dbReference type="AlphaFoldDB" id="A0A401ZSD7"/>
<comment type="cofactor">
    <cofactor evidence="1">
        <name>Ca(2+)</name>
        <dbReference type="ChEBI" id="CHEBI:29108"/>
    </cofactor>
</comment>
<evidence type="ECO:0000256" key="6">
    <source>
        <dbReference type="ARBA" id="ARBA00022837"/>
    </source>
</evidence>
<evidence type="ECO:0000256" key="8">
    <source>
        <dbReference type="SAM" id="SignalP"/>
    </source>
</evidence>
<feature type="chain" id="PRO_5018977464" description="Peptidase S53 domain-containing protein" evidence="8">
    <location>
        <begin position="27"/>
        <end position="887"/>
    </location>
</feature>
<evidence type="ECO:0000259" key="9">
    <source>
        <dbReference type="PROSITE" id="PS51695"/>
    </source>
</evidence>
<dbReference type="Proteomes" id="UP000287224">
    <property type="component" value="Unassembled WGS sequence"/>
</dbReference>
<dbReference type="SUPFAM" id="SSF52743">
    <property type="entry name" value="Subtilisin-like"/>
    <property type="match status" value="1"/>
</dbReference>
<organism evidence="10 11">
    <name type="scientific">Dictyobacter aurantiacus</name>
    <dbReference type="NCBI Taxonomy" id="1936993"/>
    <lineage>
        <taxon>Bacteria</taxon>
        <taxon>Bacillati</taxon>
        <taxon>Chloroflexota</taxon>
        <taxon>Ktedonobacteria</taxon>
        <taxon>Ktedonobacterales</taxon>
        <taxon>Dictyobacteraceae</taxon>
        <taxon>Dictyobacter</taxon>
    </lineage>
</organism>
<evidence type="ECO:0000256" key="1">
    <source>
        <dbReference type="ARBA" id="ARBA00001913"/>
    </source>
</evidence>
<dbReference type="SMART" id="SM00944">
    <property type="entry name" value="Pro-kuma_activ"/>
    <property type="match status" value="1"/>
</dbReference>
<dbReference type="Pfam" id="PF00082">
    <property type="entry name" value="Peptidase_S8"/>
    <property type="match status" value="1"/>
</dbReference>
<dbReference type="InterPro" id="IPR015366">
    <property type="entry name" value="S53_propep"/>
</dbReference>
<dbReference type="PANTHER" id="PTHR14218">
    <property type="entry name" value="PROTEASE S8 TRIPEPTIDYL PEPTIDASE I CLN2"/>
    <property type="match status" value="1"/>
</dbReference>
<dbReference type="CDD" id="cd11377">
    <property type="entry name" value="Pro-peptidase_S53"/>
    <property type="match status" value="1"/>
</dbReference>
<keyword evidence="6" id="KW-0106">Calcium</keyword>
<evidence type="ECO:0000256" key="2">
    <source>
        <dbReference type="ARBA" id="ARBA00022670"/>
    </source>
</evidence>
<dbReference type="PROSITE" id="PS00138">
    <property type="entry name" value="SUBTILASE_SER"/>
    <property type="match status" value="1"/>
</dbReference>
<protein>
    <recommendedName>
        <fullName evidence="9">Peptidase S53 domain-containing protein</fullName>
    </recommendedName>
</protein>
<sequence length="887" mass="93320">MKRTLHRITLLTVVAMLMLITSGTTSHVTHTLAAGRRVQQAFQVIPGHVIPVLQHGDFISRTATGNIIHLAVSLKLSNPDNLKSLLEAQYQPHSPFYRAFLTPQQFTNEFGPTPAMVDRVVQFLSSQGFTIDAIAPNNLIVDATGTVGMAERAFNITINNYAYLQRTIYAPANDPSVPADLVDIIQCIAGLNNIPQMHHASVSKRIRPLLGTGGGYTPDELRTAYGVNSLLHAGYNGTGQTIAIFELDGYQPSDVNTYLSTYNLGPPRYSNVFVDGATNTAGNFSSEVALDMEIVSALAPNASQKIYIGPNGYGINDIYNKIVTDNLAKVTSISWGLCELNTGNAELAALDTIFMQGAAQGQAFFAASGDTGAYDCRSSNTTVLNVDSPASDPYVVGVGGTSLITGTGGTYTSESAWGNTSRGYGGGGGISSYFTRPLYQTGTNLTDAHRMVPDVSADADPYTGYSMYCTASTDAYCSGWLTMGGTSAAAPLWAGIAADINQYLAAQSLPGLGNAHTPLYNLYNGTQTYPAFHDVTTGTNLYYPATLNYDLATGIGTPNAWNIARDLAGITPTPTPTPTPQPLPDFTIQQIHAGGVYLGIGQTLTDQIRISSVPTAGPVGLPSLIRMVAVLPVGLKNVTVSGTRWTISSTGATSPVLISAVYVGAYPVAAGTTLPTIRISGTVTGAAGVAITDTAVVQVAGDSRASNNLATDTFVTTALSVPITPLPTPTTILTTPIPLTPQALPTNLPNLRFQLSHNGTTFYAGQRVTSTLTVSNAGNQTFNTGSQILRFTGVIPIGLSNVSISGTNWQMTATSQTSPLLLFATYTGITQLEPGQSLPPVSITGTLTTAGAPSITNTIYLSVDKDSYPQNNFTMDTISILTPHNTD</sequence>
<accession>A0A401ZSD7</accession>
<dbReference type="PANTHER" id="PTHR14218:SF15">
    <property type="entry name" value="TRIPEPTIDYL-PEPTIDASE 1"/>
    <property type="match status" value="1"/>
</dbReference>
<proteinExistence type="predicted"/>
<feature type="domain" description="Peptidase S53" evidence="9">
    <location>
        <begin position="215"/>
        <end position="570"/>
    </location>
</feature>
<dbReference type="GO" id="GO:0004252">
    <property type="term" value="F:serine-type endopeptidase activity"/>
    <property type="evidence" value="ECO:0007669"/>
    <property type="project" value="InterPro"/>
</dbReference>
<dbReference type="GO" id="GO:0008240">
    <property type="term" value="F:tripeptidyl-peptidase activity"/>
    <property type="evidence" value="ECO:0007669"/>
    <property type="project" value="TreeGrafter"/>
</dbReference>
<name>A0A401ZSD7_9CHLR</name>
<evidence type="ECO:0000256" key="7">
    <source>
        <dbReference type="ARBA" id="ARBA00023145"/>
    </source>
</evidence>
<keyword evidence="2" id="KW-0645">Protease</keyword>
<evidence type="ECO:0000256" key="4">
    <source>
        <dbReference type="ARBA" id="ARBA00022801"/>
    </source>
</evidence>
<keyword evidence="11" id="KW-1185">Reference proteome</keyword>
<reference evidence="11" key="1">
    <citation type="submission" date="2018-12" db="EMBL/GenBank/DDBJ databases">
        <title>Tengunoibacter tsumagoiensis gen. nov., sp. nov., Dictyobacter kobayashii sp. nov., D. alpinus sp. nov., and D. joshuensis sp. nov. and description of Dictyobacteraceae fam. nov. within the order Ktedonobacterales isolated from Tengu-no-mugimeshi.</title>
        <authorList>
            <person name="Wang C.M."/>
            <person name="Zheng Y."/>
            <person name="Sakai Y."/>
            <person name="Toyoda A."/>
            <person name="Minakuchi Y."/>
            <person name="Abe K."/>
            <person name="Yokota A."/>
            <person name="Yabe S."/>
        </authorList>
    </citation>
    <scope>NUCLEOTIDE SEQUENCE [LARGE SCALE GENOMIC DNA]</scope>
    <source>
        <strain evidence="11">S-27</strain>
    </source>
</reference>
<dbReference type="InterPro" id="IPR000209">
    <property type="entry name" value="Peptidase_S8/S53_dom"/>
</dbReference>
<dbReference type="EMBL" id="BIFQ01000002">
    <property type="protein sequence ID" value="GCE09704.1"/>
    <property type="molecule type" value="Genomic_DNA"/>
</dbReference>
<dbReference type="SUPFAM" id="SSF54897">
    <property type="entry name" value="Protease propeptides/inhibitors"/>
    <property type="match status" value="1"/>
</dbReference>
<dbReference type="GO" id="GO:0046872">
    <property type="term" value="F:metal ion binding"/>
    <property type="evidence" value="ECO:0007669"/>
    <property type="project" value="UniProtKB-KW"/>
</dbReference>
<dbReference type="Pfam" id="PF09286">
    <property type="entry name" value="Pro-kuma_activ"/>
    <property type="match status" value="1"/>
</dbReference>
<dbReference type="Gene3D" id="3.40.50.200">
    <property type="entry name" value="Peptidase S8/S53 domain"/>
    <property type="match status" value="1"/>
</dbReference>
<comment type="caution">
    <text evidence="10">The sequence shown here is derived from an EMBL/GenBank/DDBJ whole genome shotgun (WGS) entry which is preliminary data.</text>
</comment>
<evidence type="ECO:0000313" key="10">
    <source>
        <dbReference type="EMBL" id="GCE09704.1"/>
    </source>
</evidence>
<dbReference type="RefSeq" id="WP_126602376.1">
    <property type="nucleotide sequence ID" value="NZ_BIFQ01000002.1"/>
</dbReference>
<evidence type="ECO:0000256" key="3">
    <source>
        <dbReference type="ARBA" id="ARBA00022723"/>
    </source>
</evidence>
<keyword evidence="5" id="KW-0720">Serine protease</keyword>
<dbReference type="PROSITE" id="PS51695">
    <property type="entry name" value="SEDOLISIN"/>
    <property type="match status" value="1"/>
</dbReference>
<keyword evidence="8" id="KW-0732">Signal</keyword>
<gene>
    <name evidence="10" type="ORF">KDAU_70330</name>
</gene>
<feature type="signal peptide" evidence="8">
    <location>
        <begin position="1"/>
        <end position="26"/>
    </location>
</feature>
<evidence type="ECO:0000256" key="5">
    <source>
        <dbReference type="ARBA" id="ARBA00022825"/>
    </source>
</evidence>
<keyword evidence="3" id="KW-0479">Metal-binding</keyword>
<dbReference type="GO" id="GO:0006508">
    <property type="term" value="P:proteolysis"/>
    <property type="evidence" value="ECO:0007669"/>
    <property type="project" value="UniProtKB-KW"/>
</dbReference>
<dbReference type="InterPro" id="IPR030400">
    <property type="entry name" value="Sedolisin_dom"/>
</dbReference>
<evidence type="ECO:0000313" key="11">
    <source>
        <dbReference type="Proteomes" id="UP000287224"/>
    </source>
</evidence>
<dbReference type="OrthoDB" id="102721at2"/>
<keyword evidence="4" id="KW-0378">Hydrolase</keyword>
<dbReference type="InterPro" id="IPR036852">
    <property type="entry name" value="Peptidase_S8/S53_dom_sf"/>
</dbReference>
<dbReference type="InterPro" id="IPR023828">
    <property type="entry name" value="Peptidase_S8_Ser-AS"/>
</dbReference>
<dbReference type="InterPro" id="IPR050819">
    <property type="entry name" value="Tripeptidyl-peptidase_I"/>
</dbReference>